<organism evidence="1 2">
    <name type="scientific">Tetrapyrgos nigripes</name>
    <dbReference type="NCBI Taxonomy" id="182062"/>
    <lineage>
        <taxon>Eukaryota</taxon>
        <taxon>Fungi</taxon>
        <taxon>Dikarya</taxon>
        <taxon>Basidiomycota</taxon>
        <taxon>Agaricomycotina</taxon>
        <taxon>Agaricomycetes</taxon>
        <taxon>Agaricomycetidae</taxon>
        <taxon>Agaricales</taxon>
        <taxon>Marasmiineae</taxon>
        <taxon>Marasmiaceae</taxon>
        <taxon>Tetrapyrgos</taxon>
    </lineage>
</organism>
<dbReference type="AlphaFoldDB" id="A0A8H5LV64"/>
<evidence type="ECO:0000313" key="1">
    <source>
        <dbReference type="EMBL" id="KAF5370644.1"/>
    </source>
</evidence>
<accession>A0A8H5LV64</accession>
<dbReference type="EMBL" id="JAACJM010000010">
    <property type="protein sequence ID" value="KAF5370644.1"/>
    <property type="molecule type" value="Genomic_DNA"/>
</dbReference>
<reference evidence="1 2" key="1">
    <citation type="journal article" date="2020" name="ISME J.">
        <title>Uncovering the hidden diversity of litter-decomposition mechanisms in mushroom-forming fungi.</title>
        <authorList>
            <person name="Floudas D."/>
            <person name="Bentzer J."/>
            <person name="Ahren D."/>
            <person name="Johansson T."/>
            <person name="Persson P."/>
            <person name="Tunlid A."/>
        </authorList>
    </citation>
    <scope>NUCLEOTIDE SEQUENCE [LARGE SCALE GENOMIC DNA]</scope>
    <source>
        <strain evidence="1 2">CBS 291.85</strain>
    </source>
</reference>
<sequence length="203" mass="22336">MAVSEPVNGRLATGSKFPVIFDTAAKKTWEAMAAHDVIAGMLAAVTLLPWNNGADLDLVYLLALAPLSCVLDELFLRGLISDTANKDIISLYNRIIRNRKEKGRWDKLTPEEQTEEILSVFVDGIDFPDPRQGAWIKIRGSAELVTRAELGATTVKEVKAGRSVQEAMEQWPEWENNGEGGSLTLSASLRIVTPHINLCYDGQ</sequence>
<keyword evidence="2" id="KW-1185">Reference proteome</keyword>
<protein>
    <submittedName>
        <fullName evidence="1">Uncharacterized protein</fullName>
    </submittedName>
</protein>
<dbReference type="Proteomes" id="UP000559256">
    <property type="component" value="Unassembled WGS sequence"/>
</dbReference>
<name>A0A8H5LV64_9AGAR</name>
<proteinExistence type="predicted"/>
<comment type="caution">
    <text evidence="1">The sequence shown here is derived from an EMBL/GenBank/DDBJ whole genome shotgun (WGS) entry which is preliminary data.</text>
</comment>
<gene>
    <name evidence="1" type="ORF">D9758_001854</name>
</gene>
<evidence type="ECO:0000313" key="2">
    <source>
        <dbReference type="Proteomes" id="UP000559256"/>
    </source>
</evidence>